<evidence type="ECO:0000313" key="2">
    <source>
        <dbReference type="Proteomes" id="UP000199582"/>
    </source>
</evidence>
<dbReference type="Proteomes" id="UP000199582">
    <property type="component" value="Unassembled WGS sequence"/>
</dbReference>
<dbReference type="RefSeq" id="WP_093038798.1">
    <property type="nucleotide sequence ID" value="NZ_FOAG01000012.1"/>
</dbReference>
<dbReference type="Pfam" id="PF07310">
    <property type="entry name" value="PAS_5"/>
    <property type="match status" value="1"/>
</dbReference>
<protein>
    <submittedName>
        <fullName evidence="1">PAS domain-containing protein</fullName>
    </submittedName>
</protein>
<gene>
    <name evidence="1" type="ORF">SAMN05443999_11274</name>
</gene>
<dbReference type="EMBL" id="FOAG01000012">
    <property type="protein sequence ID" value="SEM08040.1"/>
    <property type="molecule type" value="Genomic_DNA"/>
</dbReference>
<proteinExistence type="predicted"/>
<reference evidence="1 2" key="1">
    <citation type="submission" date="2016-10" db="EMBL/GenBank/DDBJ databases">
        <authorList>
            <person name="de Groot N.N."/>
        </authorList>
    </citation>
    <scope>NUCLEOTIDE SEQUENCE [LARGE SCALE GENOMIC DNA]</scope>
    <source>
        <strain evidence="1 2">DSM 100674</strain>
    </source>
</reference>
<sequence length="213" mass="23057">MQDDITQSRRGAPATGHDDRQVAHLRAFRAYWESLRKGHDLPRRSDIDPRRIEPLLHNAFVVERIAPGATRLRVAGTHLGDLMGMEVRGMPLSCLVAPDGRDDFALRLVELFDAPAALRLDLRSPGGLGRPEMTGTLILLPLRSDLGDVSRALGCLVTRGGIGRPSRRFGIVAARAEPLGRHQATGLRALGGGIAVLADGAAVRSRAHLRVVR</sequence>
<organism evidence="1 2">
    <name type="scientific">Roseovarius azorensis</name>
    <dbReference type="NCBI Taxonomy" id="1287727"/>
    <lineage>
        <taxon>Bacteria</taxon>
        <taxon>Pseudomonadati</taxon>
        <taxon>Pseudomonadota</taxon>
        <taxon>Alphaproteobacteria</taxon>
        <taxon>Rhodobacterales</taxon>
        <taxon>Roseobacteraceae</taxon>
        <taxon>Roseovarius</taxon>
    </lineage>
</organism>
<accession>A0A1H7VG14</accession>
<dbReference type="AlphaFoldDB" id="A0A1H7VG14"/>
<name>A0A1H7VG14_9RHOB</name>
<dbReference type="OrthoDB" id="8478628at2"/>
<dbReference type="InterPro" id="IPR009922">
    <property type="entry name" value="DUF1457"/>
</dbReference>
<keyword evidence="2" id="KW-1185">Reference proteome</keyword>
<evidence type="ECO:0000313" key="1">
    <source>
        <dbReference type="EMBL" id="SEM08040.1"/>
    </source>
</evidence>
<dbReference type="STRING" id="1287727.SAMN05443999_11274"/>